<feature type="transmembrane region" description="Helical" evidence="1">
    <location>
        <begin position="47"/>
        <end position="64"/>
    </location>
</feature>
<comment type="caution">
    <text evidence="2">The sequence shown here is derived from an EMBL/GenBank/DDBJ whole genome shotgun (WGS) entry which is preliminary data.</text>
</comment>
<accession>A0AAD1Y1C7</accession>
<keyword evidence="1" id="KW-1133">Transmembrane helix</keyword>
<dbReference type="AlphaFoldDB" id="A0AAD1Y1C7"/>
<dbReference type="Proteomes" id="UP001295684">
    <property type="component" value="Unassembled WGS sequence"/>
</dbReference>
<gene>
    <name evidence="2" type="ORF">ECRASSUSDP1_LOCUS23421</name>
</gene>
<dbReference type="EMBL" id="CAMPGE010024091">
    <property type="protein sequence ID" value="CAI2381955.1"/>
    <property type="molecule type" value="Genomic_DNA"/>
</dbReference>
<protein>
    <submittedName>
        <fullName evidence="2">Uncharacterized protein</fullName>
    </submittedName>
</protein>
<name>A0AAD1Y1C7_EUPCR</name>
<organism evidence="2 3">
    <name type="scientific">Euplotes crassus</name>
    <dbReference type="NCBI Taxonomy" id="5936"/>
    <lineage>
        <taxon>Eukaryota</taxon>
        <taxon>Sar</taxon>
        <taxon>Alveolata</taxon>
        <taxon>Ciliophora</taxon>
        <taxon>Intramacronucleata</taxon>
        <taxon>Spirotrichea</taxon>
        <taxon>Hypotrichia</taxon>
        <taxon>Euplotida</taxon>
        <taxon>Euplotidae</taxon>
        <taxon>Moneuplotes</taxon>
    </lineage>
</organism>
<keyword evidence="1" id="KW-0472">Membrane</keyword>
<proteinExistence type="predicted"/>
<keyword evidence="3" id="KW-1185">Reference proteome</keyword>
<reference evidence="2" key="1">
    <citation type="submission" date="2023-07" db="EMBL/GenBank/DDBJ databases">
        <authorList>
            <consortium name="AG Swart"/>
            <person name="Singh M."/>
            <person name="Singh A."/>
            <person name="Seah K."/>
            <person name="Emmerich C."/>
        </authorList>
    </citation>
    <scope>NUCLEOTIDE SEQUENCE</scope>
    <source>
        <strain evidence="2">DP1</strain>
    </source>
</reference>
<evidence type="ECO:0000256" key="1">
    <source>
        <dbReference type="SAM" id="Phobius"/>
    </source>
</evidence>
<feature type="transmembrane region" description="Helical" evidence="1">
    <location>
        <begin position="6"/>
        <end position="26"/>
    </location>
</feature>
<keyword evidence="1" id="KW-0812">Transmembrane</keyword>
<evidence type="ECO:0000313" key="2">
    <source>
        <dbReference type="EMBL" id="CAI2381955.1"/>
    </source>
</evidence>
<evidence type="ECO:0000313" key="3">
    <source>
        <dbReference type="Proteomes" id="UP001295684"/>
    </source>
</evidence>
<sequence length="88" mass="9837">MVDYGFLDLIFSPSSINSIVISVLWFSFEPALDIPPEGLVMMLNKMSFLQIGISNIVIFVNIVYNPSLTLKLFINSCCIMSCCSCFLN</sequence>